<evidence type="ECO:0000256" key="2">
    <source>
        <dbReference type="ARBA" id="ARBA00022801"/>
    </source>
</evidence>
<accession>A0A9P4PP30</accession>
<evidence type="ECO:0000256" key="1">
    <source>
        <dbReference type="ARBA" id="ARBA00005964"/>
    </source>
</evidence>
<keyword evidence="3" id="KW-0732">Signal</keyword>
<dbReference type="PROSITE" id="PS00122">
    <property type="entry name" value="CARBOXYLESTERASE_B_1"/>
    <property type="match status" value="1"/>
</dbReference>
<dbReference type="PROSITE" id="PS00941">
    <property type="entry name" value="CARBOXYLESTERASE_B_2"/>
    <property type="match status" value="1"/>
</dbReference>
<dbReference type="InterPro" id="IPR019819">
    <property type="entry name" value="Carboxylesterase_B_CS"/>
</dbReference>
<dbReference type="Pfam" id="PF00135">
    <property type="entry name" value="COesterase"/>
    <property type="match status" value="1"/>
</dbReference>
<dbReference type="EMBL" id="MU001496">
    <property type="protein sequence ID" value="KAF2447537.1"/>
    <property type="molecule type" value="Genomic_DNA"/>
</dbReference>
<protein>
    <recommendedName>
        <fullName evidence="3">Carboxylic ester hydrolase</fullName>
        <ecNumber evidence="3">3.1.1.-</ecNumber>
    </recommendedName>
</protein>
<dbReference type="EC" id="3.1.1.-" evidence="3"/>
<organism evidence="5 6">
    <name type="scientific">Karstenula rhodostoma CBS 690.94</name>
    <dbReference type="NCBI Taxonomy" id="1392251"/>
    <lineage>
        <taxon>Eukaryota</taxon>
        <taxon>Fungi</taxon>
        <taxon>Dikarya</taxon>
        <taxon>Ascomycota</taxon>
        <taxon>Pezizomycotina</taxon>
        <taxon>Dothideomycetes</taxon>
        <taxon>Pleosporomycetidae</taxon>
        <taxon>Pleosporales</taxon>
        <taxon>Massarineae</taxon>
        <taxon>Didymosphaeriaceae</taxon>
        <taxon>Karstenula</taxon>
    </lineage>
</organism>
<dbReference type="Proteomes" id="UP000799764">
    <property type="component" value="Unassembled WGS sequence"/>
</dbReference>
<comment type="caution">
    <text evidence="5">The sequence shown here is derived from an EMBL/GenBank/DDBJ whole genome shotgun (WGS) entry which is preliminary data.</text>
</comment>
<dbReference type="PANTHER" id="PTHR11559">
    <property type="entry name" value="CARBOXYLESTERASE"/>
    <property type="match status" value="1"/>
</dbReference>
<keyword evidence="2 3" id="KW-0378">Hydrolase</keyword>
<reference evidence="5" key="1">
    <citation type="journal article" date="2020" name="Stud. Mycol.">
        <title>101 Dothideomycetes genomes: a test case for predicting lifestyles and emergence of pathogens.</title>
        <authorList>
            <person name="Haridas S."/>
            <person name="Albert R."/>
            <person name="Binder M."/>
            <person name="Bloem J."/>
            <person name="Labutti K."/>
            <person name="Salamov A."/>
            <person name="Andreopoulos B."/>
            <person name="Baker S."/>
            <person name="Barry K."/>
            <person name="Bills G."/>
            <person name="Bluhm B."/>
            <person name="Cannon C."/>
            <person name="Castanera R."/>
            <person name="Culley D."/>
            <person name="Daum C."/>
            <person name="Ezra D."/>
            <person name="Gonzalez J."/>
            <person name="Henrissat B."/>
            <person name="Kuo A."/>
            <person name="Liang C."/>
            <person name="Lipzen A."/>
            <person name="Lutzoni F."/>
            <person name="Magnuson J."/>
            <person name="Mondo S."/>
            <person name="Nolan M."/>
            <person name="Ohm R."/>
            <person name="Pangilinan J."/>
            <person name="Park H.-J."/>
            <person name="Ramirez L."/>
            <person name="Alfaro M."/>
            <person name="Sun H."/>
            <person name="Tritt A."/>
            <person name="Yoshinaga Y."/>
            <person name="Zwiers L.-H."/>
            <person name="Turgeon B."/>
            <person name="Goodwin S."/>
            <person name="Spatafora J."/>
            <person name="Crous P."/>
            <person name="Grigoriev I."/>
        </authorList>
    </citation>
    <scope>NUCLEOTIDE SEQUENCE</scope>
    <source>
        <strain evidence="5">CBS 690.94</strain>
    </source>
</reference>
<dbReference type="InterPro" id="IPR002018">
    <property type="entry name" value="CarbesteraseB"/>
</dbReference>
<dbReference type="Gene3D" id="3.40.50.1820">
    <property type="entry name" value="alpha/beta hydrolase"/>
    <property type="match status" value="1"/>
</dbReference>
<dbReference type="AlphaFoldDB" id="A0A9P4PP30"/>
<evidence type="ECO:0000313" key="5">
    <source>
        <dbReference type="EMBL" id="KAF2447537.1"/>
    </source>
</evidence>
<evidence type="ECO:0000259" key="4">
    <source>
        <dbReference type="Pfam" id="PF00135"/>
    </source>
</evidence>
<dbReference type="InterPro" id="IPR029058">
    <property type="entry name" value="AB_hydrolase_fold"/>
</dbReference>
<feature type="chain" id="PRO_5040534059" description="Carboxylic ester hydrolase" evidence="3">
    <location>
        <begin position="21"/>
        <end position="586"/>
    </location>
</feature>
<proteinExistence type="inferred from homology"/>
<gene>
    <name evidence="5" type="ORF">P171DRAFT_407762</name>
</gene>
<dbReference type="InterPro" id="IPR050309">
    <property type="entry name" value="Type-B_Carboxylest/Lipase"/>
</dbReference>
<feature type="domain" description="Carboxylesterase type B" evidence="4">
    <location>
        <begin position="54"/>
        <end position="532"/>
    </location>
</feature>
<dbReference type="GO" id="GO:0016787">
    <property type="term" value="F:hydrolase activity"/>
    <property type="evidence" value="ECO:0007669"/>
    <property type="project" value="UniProtKB-KW"/>
</dbReference>
<dbReference type="InterPro" id="IPR019826">
    <property type="entry name" value="Carboxylesterase_B_AS"/>
</dbReference>
<feature type="signal peptide" evidence="3">
    <location>
        <begin position="1"/>
        <end position="20"/>
    </location>
</feature>
<sequence length="586" mass="63782">MWHSLVLISSLTATLLGATAVELSDIERTAESQRSLAAQEHVVDLDYALYKGYHDATTDLNVWLGIRFAEPPRAALRWKRPQTPATNRKVQDATEYGSVCFQSYPVIAGAPPMPEGDEDCLFLNVYAPSGSRAKKLPVLMWIHGGGYGWGDGRTDMSAMINDNDNAFIGVSIQYRLGPFGFLSSSEVKAKGVPNAGLLDIAFALEWIEKHIYIFGGDKNRITVSGESAGAGAVLHLSLAPTLKSKFQSIAASPYLPGQHTYDGEVPTKRYYAFAAQAGCGSSGPVLDCLRGKDAATLQLANFNVTTSGKVYRTWAFDPVTDGTFITGLPSETLFKKKVNGRAILVGTNANEGALFVPQDEISTLDGLKAWLRLKYPFFSEQDMDKVLAIYPNTDASDNPSAVKFATNGLTGATNTNMSQVATGHLQRANAIVGEATFICSSYWLSTSYTRSSLPSFHYQYSVPFAAHLEDVYAYFGPNQRQQSPSFSRAFRKIWGNFVTRTNPSVASELGLEAWPRWVPGKGAQMLNLNTTGGTAYTATTQFGVQVTQFEEPGVENAFGVVGAWDWEGGRGQRCEFWKGMVGEVPT</sequence>
<dbReference type="OrthoDB" id="408631at2759"/>
<comment type="similarity">
    <text evidence="1 3">Belongs to the type-B carboxylesterase/lipase family.</text>
</comment>
<keyword evidence="6" id="KW-1185">Reference proteome</keyword>
<evidence type="ECO:0000256" key="3">
    <source>
        <dbReference type="RuleBase" id="RU361235"/>
    </source>
</evidence>
<dbReference type="SUPFAM" id="SSF53474">
    <property type="entry name" value="alpha/beta-Hydrolases"/>
    <property type="match status" value="1"/>
</dbReference>
<evidence type="ECO:0000313" key="6">
    <source>
        <dbReference type="Proteomes" id="UP000799764"/>
    </source>
</evidence>
<name>A0A9P4PP30_9PLEO</name>